<dbReference type="EMBL" id="ATCL01000021">
    <property type="protein sequence ID" value="ERG66099.1"/>
    <property type="molecule type" value="Genomic_DNA"/>
</dbReference>
<dbReference type="AlphaFoldDB" id="U1LU50"/>
<gene>
    <name evidence="3" type="ORF">M467_02350</name>
</gene>
<sequence>MITYKKMAGLLTVSGLTLALGACSSAAAEPFDIKWGETECEVCNMKIMDEQFAAEAIMDNGKGYAFDDIGCLMRDWYPEQTEEDIAAMYVKDYNTKEWVDLEEGTFVHDKMSKTPMAYNIVSFAKKADAEAYADENGGTVMDFDDLKEHSWERGEMNQHKKMNTGDDNKMSDSDSSEGHGQ</sequence>
<keyword evidence="4" id="KW-1185">Reference proteome</keyword>
<evidence type="ECO:0008006" key="5">
    <source>
        <dbReference type="Google" id="ProtNLM"/>
    </source>
</evidence>
<name>U1LU50_9BACL</name>
<dbReference type="PANTHER" id="PTHR41247">
    <property type="entry name" value="HTH-TYPE TRANSCRIPTIONAL REPRESSOR YCNK"/>
    <property type="match status" value="1"/>
</dbReference>
<comment type="caution">
    <text evidence="3">The sequence shown here is derived from an EMBL/GenBank/DDBJ whole genome shotgun (WGS) entry which is preliminary data.</text>
</comment>
<dbReference type="PANTHER" id="PTHR41247:SF1">
    <property type="entry name" value="HTH-TYPE TRANSCRIPTIONAL REPRESSOR YCNK"/>
    <property type="match status" value="1"/>
</dbReference>
<dbReference type="PATRIC" id="fig|1345023.5.peg.2673"/>
<keyword evidence="2" id="KW-0732">Signal</keyword>
<evidence type="ECO:0000256" key="1">
    <source>
        <dbReference type="SAM" id="MobiDB-lite"/>
    </source>
</evidence>
<dbReference type="InterPro" id="IPR008719">
    <property type="entry name" value="N2O_reductase_NosL"/>
</dbReference>
<dbReference type="SUPFAM" id="SSF160387">
    <property type="entry name" value="NosL/MerB-like"/>
    <property type="match status" value="1"/>
</dbReference>
<proteinExistence type="predicted"/>
<organism evidence="3 4">
    <name type="scientific">Exiguobacterium chiriqhucha RW-2</name>
    <dbReference type="NCBI Taxonomy" id="1345023"/>
    <lineage>
        <taxon>Bacteria</taxon>
        <taxon>Bacillati</taxon>
        <taxon>Bacillota</taxon>
        <taxon>Bacilli</taxon>
        <taxon>Bacillales</taxon>
        <taxon>Bacillales Family XII. Incertae Sedis</taxon>
        <taxon>Exiguobacterium</taxon>
    </lineage>
</organism>
<feature type="signal peptide" evidence="2">
    <location>
        <begin position="1"/>
        <end position="28"/>
    </location>
</feature>
<reference evidence="3 4" key="1">
    <citation type="journal article" date="2013" name="Genome Announc.">
        <title>Draft Genome Sequence of Exiguobacterium pavilionensis Strain RW-2, with Wide Thermal, Salinity, and pH Tolerance, Isolated from Modern Freshwater Microbialites.</title>
        <authorList>
            <person name="White R.A.III."/>
            <person name="Grassa C.J."/>
            <person name="Suttle C.A."/>
        </authorList>
    </citation>
    <scope>NUCLEOTIDE SEQUENCE [LARGE SCALE GENOMIC DNA]</scope>
    <source>
        <strain evidence="3 4">RW-2</strain>
    </source>
</reference>
<evidence type="ECO:0000256" key="2">
    <source>
        <dbReference type="SAM" id="SignalP"/>
    </source>
</evidence>
<evidence type="ECO:0000313" key="4">
    <source>
        <dbReference type="Proteomes" id="UP000016464"/>
    </source>
</evidence>
<feature type="chain" id="PRO_5039439281" description="NosL" evidence="2">
    <location>
        <begin position="29"/>
        <end position="181"/>
    </location>
</feature>
<dbReference type="eggNOG" id="COG4314">
    <property type="taxonomic scope" value="Bacteria"/>
</dbReference>
<feature type="region of interest" description="Disordered" evidence="1">
    <location>
        <begin position="149"/>
        <end position="181"/>
    </location>
</feature>
<dbReference type="Pfam" id="PF05573">
    <property type="entry name" value="NosL"/>
    <property type="match status" value="1"/>
</dbReference>
<dbReference type="Gene3D" id="3.30.70.2050">
    <property type="match status" value="1"/>
</dbReference>
<protein>
    <recommendedName>
        <fullName evidence="5">NosL</fullName>
    </recommendedName>
</protein>
<dbReference type="RefSeq" id="WP_021067829.1">
    <property type="nucleotide sequence ID" value="NZ_ATCL01000021.1"/>
</dbReference>
<accession>U1LU50</accession>
<dbReference type="Proteomes" id="UP000016464">
    <property type="component" value="Unassembled WGS sequence"/>
</dbReference>
<dbReference type="PROSITE" id="PS51257">
    <property type="entry name" value="PROKAR_LIPOPROTEIN"/>
    <property type="match status" value="1"/>
</dbReference>
<evidence type="ECO:0000313" key="3">
    <source>
        <dbReference type="EMBL" id="ERG66099.1"/>
    </source>
</evidence>